<feature type="domain" description="AMP-binding enzyme C-terminal" evidence="6">
    <location>
        <begin position="464"/>
        <end position="541"/>
    </location>
</feature>
<dbReference type="Proteomes" id="UP001595939">
    <property type="component" value="Unassembled WGS sequence"/>
</dbReference>
<dbReference type="RefSeq" id="WP_380129790.1">
    <property type="nucleotide sequence ID" value="NZ_JBHSEG010000006.1"/>
</dbReference>
<dbReference type="InterPro" id="IPR045851">
    <property type="entry name" value="AMP-bd_C_sf"/>
</dbReference>
<evidence type="ECO:0000256" key="2">
    <source>
        <dbReference type="ARBA" id="ARBA00022598"/>
    </source>
</evidence>
<keyword evidence="3" id="KW-0547">Nucleotide-binding</keyword>
<name>A0ABV8Y9P9_9DEIO</name>
<proteinExistence type="inferred from homology"/>
<dbReference type="PANTHER" id="PTHR43605:SF10">
    <property type="entry name" value="ACYL-COA SYNTHETASE MEDIUM CHAIN FAMILY MEMBER 3"/>
    <property type="match status" value="1"/>
</dbReference>
<dbReference type="Pfam" id="PF13193">
    <property type="entry name" value="AMP-binding_C"/>
    <property type="match status" value="1"/>
</dbReference>
<evidence type="ECO:0000259" key="6">
    <source>
        <dbReference type="Pfam" id="PF13193"/>
    </source>
</evidence>
<dbReference type="InterPro" id="IPR042099">
    <property type="entry name" value="ANL_N_sf"/>
</dbReference>
<dbReference type="PANTHER" id="PTHR43605">
    <property type="entry name" value="ACYL-COENZYME A SYNTHETASE"/>
    <property type="match status" value="1"/>
</dbReference>
<dbReference type="InterPro" id="IPR000873">
    <property type="entry name" value="AMP-dep_synth/lig_dom"/>
</dbReference>
<dbReference type="SUPFAM" id="SSF56801">
    <property type="entry name" value="Acetyl-CoA synthetase-like"/>
    <property type="match status" value="1"/>
</dbReference>
<evidence type="ECO:0000256" key="3">
    <source>
        <dbReference type="ARBA" id="ARBA00022741"/>
    </source>
</evidence>
<evidence type="ECO:0000256" key="1">
    <source>
        <dbReference type="ARBA" id="ARBA00006432"/>
    </source>
</evidence>
<accession>A0ABV8Y9P9</accession>
<reference evidence="8" key="1">
    <citation type="journal article" date="2019" name="Int. J. Syst. Evol. Microbiol.">
        <title>The Global Catalogue of Microorganisms (GCM) 10K type strain sequencing project: providing services to taxonomists for standard genome sequencing and annotation.</title>
        <authorList>
            <consortium name="The Broad Institute Genomics Platform"/>
            <consortium name="The Broad Institute Genome Sequencing Center for Infectious Disease"/>
            <person name="Wu L."/>
            <person name="Ma J."/>
        </authorList>
    </citation>
    <scope>NUCLEOTIDE SEQUENCE [LARGE SCALE GENOMIC DNA]</scope>
    <source>
        <strain evidence="8">CCUG 39970</strain>
    </source>
</reference>
<dbReference type="InterPro" id="IPR051087">
    <property type="entry name" value="Mitochondrial_ACSM"/>
</dbReference>
<keyword evidence="2" id="KW-0436">Ligase</keyword>
<comment type="similarity">
    <text evidence="1">Belongs to the ATP-dependent AMP-binding enzyme family.</text>
</comment>
<evidence type="ECO:0000313" key="8">
    <source>
        <dbReference type="Proteomes" id="UP001595939"/>
    </source>
</evidence>
<dbReference type="Pfam" id="PF00501">
    <property type="entry name" value="AMP-binding"/>
    <property type="match status" value="1"/>
</dbReference>
<keyword evidence="8" id="KW-1185">Reference proteome</keyword>
<dbReference type="Gene3D" id="3.40.50.12780">
    <property type="entry name" value="N-terminal domain of ligase-like"/>
    <property type="match status" value="1"/>
</dbReference>
<sequence>MSQPNPDVSRPAAGPDRAQSAANFRAALHAITAHRDDYAAQRATFAWPQLGTFNWADDVFRPLSEACGDAPALVWDGGQQSYAELERQANRIGRLLQAGGVQPGDHLLLMLSGVPELWAILIAAIRIGAVVLPATTLLPAHDLPDRLRRGEVRHVITEVAEAAKFEGLSGFTRYALGDAGPGWTDLLAGAAQQSPERLEGHPTHATDPLLLYFTSGTTHQPKLVMHTQQSYPAGHLSTLAWLGLRRGDVHWNISSPGWAKHAWSTFFAPLTVGAAVVVNSERFDARRTLELLVSLGVTSLCAPPTVWRMLIQQPLERYRGQLSNAVGAGEPLNPEVIEVVQRAWGLTIRDGYGQTETTAQVGNTPGQPVRPGSMGRPLPGYTVALIGPDGQEGQEGELSLQLHPRPLGLMAGYAGDPERSAAVLGGAYYGTGDVVRRDEDGYLYYVGRTDDVFKSSDYRISPFELESLLIEHPQVAEAAVVPSPHPERLSVPKAYIVTVSGAVPGRELAQDILAFARDRLGPHKRVRRVEFADLPKTISGKIRRVDLRAHAARLERGDLEFWEEDFGGEGGSGQ</sequence>
<keyword evidence="4" id="KW-0067">ATP-binding</keyword>
<feature type="domain" description="AMP-dependent synthetase/ligase" evidence="5">
    <location>
        <begin position="67"/>
        <end position="413"/>
    </location>
</feature>
<dbReference type="InterPro" id="IPR025110">
    <property type="entry name" value="AMP-bd_C"/>
</dbReference>
<protein>
    <submittedName>
        <fullName evidence="7">AMP-binding protein</fullName>
    </submittedName>
</protein>
<evidence type="ECO:0000259" key="5">
    <source>
        <dbReference type="Pfam" id="PF00501"/>
    </source>
</evidence>
<comment type="caution">
    <text evidence="7">The sequence shown here is derived from an EMBL/GenBank/DDBJ whole genome shotgun (WGS) entry which is preliminary data.</text>
</comment>
<evidence type="ECO:0000256" key="4">
    <source>
        <dbReference type="ARBA" id="ARBA00022840"/>
    </source>
</evidence>
<dbReference type="EMBL" id="JBHSEG010000006">
    <property type="protein sequence ID" value="MFC4454683.1"/>
    <property type="molecule type" value="Genomic_DNA"/>
</dbReference>
<organism evidence="7 8">
    <name type="scientific">Deinococcus sonorensis</name>
    <dbReference type="NCBI Taxonomy" id="309891"/>
    <lineage>
        <taxon>Bacteria</taxon>
        <taxon>Thermotogati</taxon>
        <taxon>Deinococcota</taxon>
        <taxon>Deinococci</taxon>
        <taxon>Deinococcales</taxon>
        <taxon>Deinococcaceae</taxon>
        <taxon>Deinococcus</taxon>
    </lineage>
</organism>
<evidence type="ECO:0000313" key="7">
    <source>
        <dbReference type="EMBL" id="MFC4454683.1"/>
    </source>
</evidence>
<gene>
    <name evidence="7" type="ORF">ACFO0P_12960</name>
</gene>
<dbReference type="Gene3D" id="3.30.300.30">
    <property type="match status" value="1"/>
</dbReference>